<dbReference type="RefSeq" id="WP_014545827.1">
    <property type="nucleotide sequence ID" value="NZ_UHJL01000003.1"/>
</dbReference>
<evidence type="ECO:0000313" key="1">
    <source>
        <dbReference type="EMBL" id="SUQ24873.1"/>
    </source>
</evidence>
<protein>
    <recommendedName>
        <fullName evidence="3">MetA-pathway of phenol degradation</fullName>
    </recommendedName>
</protein>
<dbReference type="EMBL" id="UHJL01000003">
    <property type="protein sequence ID" value="SUQ24873.1"/>
    <property type="molecule type" value="Genomic_DNA"/>
</dbReference>
<gene>
    <name evidence="1" type="ORF">SAMN05661053_2287</name>
</gene>
<dbReference type="AlphaFoldDB" id="A0A380S777"/>
<reference evidence="1 2" key="1">
    <citation type="submission" date="2017-08" db="EMBL/GenBank/DDBJ databases">
        <authorList>
            <person name="de Groot N.N."/>
        </authorList>
    </citation>
    <scope>NUCLEOTIDE SEQUENCE [LARGE SCALE GENOMIC DNA]</scope>
    <source>
        <strain evidence="1 2">HM2</strain>
    </source>
</reference>
<dbReference type="Proteomes" id="UP000255423">
    <property type="component" value="Unassembled WGS sequence"/>
</dbReference>
<proteinExistence type="predicted"/>
<dbReference type="InterPro" id="IPR023614">
    <property type="entry name" value="Porin_dom_sf"/>
</dbReference>
<accession>A0A380S777</accession>
<dbReference type="SUPFAM" id="SSF56935">
    <property type="entry name" value="Porins"/>
    <property type="match status" value="1"/>
</dbReference>
<dbReference type="Gene3D" id="2.40.160.10">
    <property type="entry name" value="Porin"/>
    <property type="match status" value="1"/>
</dbReference>
<organism evidence="1 2">
    <name type="scientific">Fibrobacter succinogenes</name>
    <name type="common">Bacteroides succinogenes</name>
    <dbReference type="NCBI Taxonomy" id="833"/>
    <lineage>
        <taxon>Bacteria</taxon>
        <taxon>Pseudomonadati</taxon>
        <taxon>Fibrobacterota</taxon>
        <taxon>Fibrobacteria</taxon>
        <taxon>Fibrobacterales</taxon>
        <taxon>Fibrobacteraceae</taxon>
        <taxon>Fibrobacter</taxon>
    </lineage>
</organism>
<sequence>MNINAKKIISVIALATVSSFAEWDYYTVLDEHQGQARIKANYWYNGDFHSTSFDLNARYTVVKGLELSLTGLGYQLFADPNDKTKEGDGFKDFSVGAKYAFNPNFSVFLDANIPAGKKEISSQEFSLKGGVQWFLPISEQFGIGNEFGLTVPFKHDGVQRGLVADYGFEFYYAFSSGISPFTGFVFTSQLTDSKNEDKSESGTGASNISFWAGISYNVNKNVNLTLYTDVEYAAHGAYQSGYIFQTTFSF</sequence>
<evidence type="ECO:0000313" key="2">
    <source>
        <dbReference type="Proteomes" id="UP000255423"/>
    </source>
</evidence>
<name>A0A380S777_FIBSU</name>
<evidence type="ECO:0008006" key="3">
    <source>
        <dbReference type="Google" id="ProtNLM"/>
    </source>
</evidence>